<dbReference type="Proteomes" id="UP000070383">
    <property type="component" value="Unassembled WGS sequence"/>
</dbReference>
<keyword evidence="10" id="KW-1003">Cell membrane</keyword>
<dbReference type="InterPro" id="IPR023214">
    <property type="entry name" value="HAD_sf"/>
</dbReference>
<dbReference type="PANTHER" id="PTHR48085:SF5">
    <property type="entry name" value="CADMIUM_ZINC-TRANSPORTING ATPASE HMA4-RELATED"/>
    <property type="match status" value="1"/>
</dbReference>
<feature type="domain" description="P-type ATPase A" evidence="11">
    <location>
        <begin position="195"/>
        <end position="292"/>
    </location>
</feature>
<organism evidence="12 13">
    <name type="scientific">Anaerococcus tetradius</name>
    <dbReference type="NCBI Taxonomy" id="33036"/>
    <lineage>
        <taxon>Bacteria</taxon>
        <taxon>Bacillati</taxon>
        <taxon>Bacillota</taxon>
        <taxon>Tissierellia</taxon>
        <taxon>Tissierellales</taxon>
        <taxon>Peptoniphilaceae</taxon>
        <taxon>Anaerococcus</taxon>
    </lineage>
</organism>
<keyword evidence="3" id="KW-0104">Cadmium</keyword>
<dbReference type="PROSITE" id="PS01229">
    <property type="entry name" value="COF_2"/>
    <property type="match status" value="1"/>
</dbReference>
<gene>
    <name evidence="12" type="ORF">HMPREF3200_00285</name>
</gene>
<dbReference type="AlphaFoldDB" id="A0A133KI74"/>
<evidence type="ECO:0000256" key="2">
    <source>
        <dbReference type="ARBA" id="ARBA00006024"/>
    </source>
</evidence>
<dbReference type="RefSeq" id="WP_060928942.1">
    <property type="nucleotide sequence ID" value="NZ_KQ955248.1"/>
</dbReference>
<evidence type="ECO:0000256" key="3">
    <source>
        <dbReference type="ARBA" id="ARBA00022539"/>
    </source>
</evidence>
<dbReference type="SFLD" id="SFLDS00003">
    <property type="entry name" value="Haloacid_Dehalogenase"/>
    <property type="match status" value="1"/>
</dbReference>
<dbReference type="Pfam" id="PF00122">
    <property type="entry name" value="E1-E2_ATPase"/>
    <property type="match status" value="1"/>
</dbReference>
<dbReference type="PRINTS" id="PR00119">
    <property type="entry name" value="CATATPASE"/>
</dbReference>
<dbReference type="NCBIfam" id="TIGR01525">
    <property type="entry name" value="ATPase-IB_hvy"/>
    <property type="match status" value="1"/>
</dbReference>
<keyword evidence="10" id="KW-0479">Metal-binding</keyword>
<keyword evidence="10" id="KW-0547">Nucleotide-binding</keyword>
<evidence type="ECO:0000256" key="7">
    <source>
        <dbReference type="ARBA" id="ARBA00023136"/>
    </source>
</evidence>
<dbReference type="PANTHER" id="PTHR48085">
    <property type="entry name" value="CADMIUM/ZINC-TRANSPORTING ATPASE HMA2-RELATED"/>
    <property type="match status" value="1"/>
</dbReference>
<keyword evidence="7" id="KW-0472">Membrane</keyword>
<keyword evidence="5" id="KW-1278">Translocase</keyword>
<evidence type="ECO:0000256" key="9">
    <source>
        <dbReference type="ARBA" id="ARBA00049338"/>
    </source>
</evidence>
<dbReference type="STRING" id="33036.HMPREF3200_00285"/>
<dbReference type="Pfam" id="PF00702">
    <property type="entry name" value="Hydrolase"/>
    <property type="match status" value="1"/>
</dbReference>
<dbReference type="InterPro" id="IPR008250">
    <property type="entry name" value="ATPase_P-typ_transduc_dom_A_sf"/>
</dbReference>
<dbReference type="InterPro" id="IPR027256">
    <property type="entry name" value="P-typ_ATPase_IB"/>
</dbReference>
<dbReference type="GO" id="GO:0016887">
    <property type="term" value="F:ATP hydrolysis activity"/>
    <property type="evidence" value="ECO:0007669"/>
    <property type="project" value="InterPro"/>
</dbReference>
<dbReference type="EC" id="7.2.2.21" evidence="8"/>
<dbReference type="SUPFAM" id="SSF56784">
    <property type="entry name" value="HAD-like"/>
    <property type="match status" value="1"/>
</dbReference>
<dbReference type="InterPro" id="IPR023299">
    <property type="entry name" value="ATPase_P-typ_cyto_dom_N"/>
</dbReference>
<accession>A0A133KI74</accession>
<evidence type="ECO:0000256" key="5">
    <source>
        <dbReference type="ARBA" id="ARBA00022967"/>
    </source>
</evidence>
<comment type="catalytic activity">
    <reaction evidence="9">
        <text>Cd(2+)(in) + ATP + H2O = Cd(2+)(out) + ADP + phosphate + H(+)</text>
        <dbReference type="Rhea" id="RHEA:12132"/>
        <dbReference type="ChEBI" id="CHEBI:15377"/>
        <dbReference type="ChEBI" id="CHEBI:15378"/>
        <dbReference type="ChEBI" id="CHEBI:30616"/>
        <dbReference type="ChEBI" id="CHEBI:43474"/>
        <dbReference type="ChEBI" id="CHEBI:48775"/>
        <dbReference type="ChEBI" id="CHEBI:456216"/>
        <dbReference type="EC" id="7.2.2.21"/>
    </reaction>
</comment>
<keyword evidence="6" id="KW-1133">Transmembrane helix</keyword>
<evidence type="ECO:0000256" key="10">
    <source>
        <dbReference type="RuleBase" id="RU362081"/>
    </source>
</evidence>
<dbReference type="Gene3D" id="3.40.50.1000">
    <property type="entry name" value="HAD superfamily/HAD-like"/>
    <property type="match status" value="1"/>
</dbReference>
<dbReference type="Gene3D" id="2.70.150.10">
    <property type="entry name" value="Calcium-transporting ATPase, cytoplasmic transduction domain A"/>
    <property type="match status" value="1"/>
</dbReference>
<dbReference type="InterPro" id="IPR044492">
    <property type="entry name" value="P_typ_ATPase_HD_dom"/>
</dbReference>
<dbReference type="NCBIfam" id="TIGR01494">
    <property type="entry name" value="ATPase_P-type"/>
    <property type="match status" value="1"/>
</dbReference>
<dbReference type="InterPro" id="IPR036412">
    <property type="entry name" value="HAD-like_sf"/>
</dbReference>
<keyword evidence="10" id="KW-0067">ATP-binding</keyword>
<dbReference type="InterPro" id="IPR001757">
    <property type="entry name" value="P_typ_ATPase"/>
</dbReference>
<dbReference type="OrthoDB" id="9813266at2"/>
<dbReference type="GO" id="GO:0005524">
    <property type="term" value="F:ATP binding"/>
    <property type="evidence" value="ECO:0007669"/>
    <property type="project" value="UniProtKB-UniRule"/>
</dbReference>
<sequence length="691" mass="76772">MRASIAHRIEGRSRFTYEDYIKEENLNKLKYCIEGISGVKSCRVSILTKSMTVYYEESKISQIARAILDLDLRTIEETSIERADFEAQSDNDIFHILRDAMYTRIFFKYILPQPFSTIGLFIRAYPFIKAGFKSLIKGKVNVELLDATAISVSLATRQYGDAGNIMFLLGLGEKLEDYTMKKSQEDLAHSLALNVDNVFVIENGKKIIKNIKEVEKGDLVEVEMGNSIPVDGKVVKGVAMVNESSFTGESNPVKKSIGATVFAGTAIEEGAILIETKKKYDESRLSHIIELISDSEKNKSLAQKNAENMADSLVKYSFIGAGLTYLLTRNLQKAKSFLMVDFSCALKLTIPIAIMKAISQASEQKVLVKGGKYLENLSRANTIVFDKTGTLTKSEPKVAKVIALSDIEEDECLRIAACLEEHFPHSIATAVVEAAKENKLRHEEMHSKPEYIVAHGIKTTIVDKIAMIGSEHFVLDDEGIQIDDKTREIIDRLKEDYSLLYLAFADKLIAVICIEDPLREEAKDIVKELRALSFDNIAMLTGDAENAARSVAEKLDLDYYQSQVLPEDKQQYIMDEKNKGRTVVMIGDGINDSVALSSADVGISMHQGADIAKEISDISIGSDSLDGLIDVVKISKAMDKRIRSDYRHIVSFNSSLILLGVLGMLSNTNSSLLHNLSTVMIAGRNMKSYKI</sequence>
<evidence type="ECO:0000313" key="13">
    <source>
        <dbReference type="Proteomes" id="UP000070383"/>
    </source>
</evidence>
<keyword evidence="13" id="KW-1185">Reference proteome</keyword>
<evidence type="ECO:0000313" key="12">
    <source>
        <dbReference type="EMBL" id="KWZ79227.1"/>
    </source>
</evidence>
<evidence type="ECO:0000256" key="4">
    <source>
        <dbReference type="ARBA" id="ARBA00022692"/>
    </source>
</evidence>
<evidence type="ECO:0000256" key="8">
    <source>
        <dbReference type="ARBA" id="ARBA00039103"/>
    </source>
</evidence>
<dbReference type="GO" id="GO:0008551">
    <property type="term" value="F:P-type cadmium transporter activity"/>
    <property type="evidence" value="ECO:0007669"/>
    <property type="project" value="UniProtKB-EC"/>
</dbReference>
<proteinExistence type="inferred from homology"/>
<dbReference type="PRINTS" id="PR00120">
    <property type="entry name" value="HATPASE"/>
</dbReference>
<dbReference type="SFLD" id="SFLDG00002">
    <property type="entry name" value="C1.7:_P-type_atpase_like"/>
    <property type="match status" value="1"/>
</dbReference>
<dbReference type="PROSITE" id="PS00154">
    <property type="entry name" value="ATPASE_E1_E2"/>
    <property type="match status" value="1"/>
</dbReference>
<reference evidence="13" key="1">
    <citation type="submission" date="2016-01" db="EMBL/GenBank/DDBJ databases">
        <authorList>
            <person name="Mitreva M."/>
            <person name="Pepin K.H."/>
            <person name="Mihindukulasuriya K.A."/>
            <person name="Fulton R."/>
            <person name="Fronick C."/>
            <person name="O'Laughlin M."/>
            <person name="Miner T."/>
            <person name="Herter B."/>
            <person name="Rosa B.A."/>
            <person name="Cordes M."/>
            <person name="Tomlinson C."/>
            <person name="Wollam A."/>
            <person name="Palsikar V.B."/>
            <person name="Mardis E.R."/>
            <person name="Wilson R.K."/>
        </authorList>
    </citation>
    <scope>NUCLEOTIDE SEQUENCE [LARGE SCALE GENOMIC DNA]</scope>
    <source>
        <strain evidence="13">MJR8151</strain>
    </source>
</reference>
<comment type="similarity">
    <text evidence="2 10">Belongs to the cation transport ATPase (P-type) (TC 3.A.3) family. Type IB subfamily.</text>
</comment>
<comment type="subcellular location">
    <subcellularLocation>
        <location evidence="10">Cell membrane</location>
    </subcellularLocation>
    <subcellularLocation>
        <location evidence="1">Membrane</location>
        <topology evidence="1">Multi-pass membrane protein</topology>
    </subcellularLocation>
</comment>
<dbReference type="GO" id="GO:0046872">
    <property type="term" value="F:metal ion binding"/>
    <property type="evidence" value="ECO:0007669"/>
    <property type="project" value="UniProtKB-KW"/>
</dbReference>
<dbReference type="GO" id="GO:0005886">
    <property type="term" value="C:plasma membrane"/>
    <property type="evidence" value="ECO:0007669"/>
    <property type="project" value="UniProtKB-SubCell"/>
</dbReference>
<dbReference type="SFLD" id="SFLDF00027">
    <property type="entry name" value="p-type_atpase"/>
    <property type="match status" value="1"/>
</dbReference>
<protein>
    <recommendedName>
        <fullName evidence="8">Cd(2+)-exporting ATPase</fullName>
        <ecNumber evidence="8">7.2.2.21</ecNumber>
    </recommendedName>
</protein>
<dbReference type="InterPro" id="IPR059000">
    <property type="entry name" value="ATPase_P-type_domA"/>
</dbReference>
<keyword evidence="4" id="KW-0812">Transmembrane</keyword>
<dbReference type="Gene3D" id="3.40.1110.10">
    <property type="entry name" value="Calcium-transporting ATPase, cytoplasmic domain N"/>
    <property type="match status" value="1"/>
</dbReference>
<evidence type="ECO:0000259" key="11">
    <source>
        <dbReference type="Pfam" id="PF00122"/>
    </source>
</evidence>
<name>A0A133KI74_9FIRM</name>
<evidence type="ECO:0000256" key="1">
    <source>
        <dbReference type="ARBA" id="ARBA00004141"/>
    </source>
</evidence>
<dbReference type="PATRIC" id="fig|33036.3.peg.288"/>
<dbReference type="InterPro" id="IPR051014">
    <property type="entry name" value="Cation_Transport_ATPase_IB"/>
</dbReference>
<comment type="caution">
    <text evidence="12">The sequence shown here is derived from an EMBL/GenBank/DDBJ whole genome shotgun (WGS) entry which is preliminary data.</text>
</comment>
<evidence type="ECO:0000256" key="6">
    <source>
        <dbReference type="ARBA" id="ARBA00022989"/>
    </source>
</evidence>
<dbReference type="InterPro" id="IPR018303">
    <property type="entry name" value="ATPase_P-typ_P_site"/>
</dbReference>
<dbReference type="EMBL" id="LRPM01000005">
    <property type="protein sequence ID" value="KWZ79227.1"/>
    <property type="molecule type" value="Genomic_DNA"/>
</dbReference>
<dbReference type="SUPFAM" id="SSF81653">
    <property type="entry name" value="Calcium ATPase, transduction domain A"/>
    <property type="match status" value="1"/>
</dbReference>